<feature type="domain" description="Cyclin-like" evidence="2">
    <location>
        <begin position="46"/>
        <end position="139"/>
    </location>
</feature>
<accession>A0A1Y1IH67</accession>
<protein>
    <submittedName>
        <fullName evidence="3">Cyclin family protein</fullName>
    </submittedName>
</protein>
<dbReference type="SUPFAM" id="SSF47954">
    <property type="entry name" value="Cyclin-like"/>
    <property type="match status" value="2"/>
</dbReference>
<organism evidence="3 4">
    <name type="scientific">Klebsormidium nitens</name>
    <name type="common">Green alga</name>
    <name type="synonym">Ulothrix nitens</name>
    <dbReference type="NCBI Taxonomy" id="105231"/>
    <lineage>
        <taxon>Eukaryota</taxon>
        <taxon>Viridiplantae</taxon>
        <taxon>Streptophyta</taxon>
        <taxon>Klebsormidiophyceae</taxon>
        <taxon>Klebsormidiales</taxon>
        <taxon>Klebsormidiaceae</taxon>
        <taxon>Klebsormidium</taxon>
    </lineage>
</organism>
<dbReference type="EMBL" id="DF237562">
    <property type="protein sequence ID" value="GAQ90210.1"/>
    <property type="molecule type" value="Genomic_DNA"/>
</dbReference>
<dbReference type="GO" id="GO:0005634">
    <property type="term" value="C:nucleus"/>
    <property type="evidence" value="ECO:0000318"/>
    <property type="project" value="GO_Central"/>
</dbReference>
<dbReference type="STRING" id="105231.A0A1Y1IH67"/>
<dbReference type="OrthoDB" id="10266018at2759"/>
<dbReference type="InterPro" id="IPR036915">
    <property type="entry name" value="Cyclin-like_sf"/>
</dbReference>
<reference evidence="3 4" key="1">
    <citation type="journal article" date="2014" name="Nat. Commun.">
        <title>Klebsormidium flaccidum genome reveals primary factors for plant terrestrial adaptation.</title>
        <authorList>
            <person name="Hori K."/>
            <person name="Maruyama F."/>
            <person name="Fujisawa T."/>
            <person name="Togashi T."/>
            <person name="Yamamoto N."/>
            <person name="Seo M."/>
            <person name="Sato S."/>
            <person name="Yamada T."/>
            <person name="Mori H."/>
            <person name="Tajima N."/>
            <person name="Moriyama T."/>
            <person name="Ikeuchi M."/>
            <person name="Watanabe M."/>
            <person name="Wada H."/>
            <person name="Kobayashi K."/>
            <person name="Saito M."/>
            <person name="Masuda T."/>
            <person name="Sasaki-Sekimoto Y."/>
            <person name="Mashiguchi K."/>
            <person name="Awai K."/>
            <person name="Shimojima M."/>
            <person name="Masuda S."/>
            <person name="Iwai M."/>
            <person name="Nobusawa T."/>
            <person name="Narise T."/>
            <person name="Kondo S."/>
            <person name="Saito H."/>
            <person name="Sato R."/>
            <person name="Murakawa M."/>
            <person name="Ihara Y."/>
            <person name="Oshima-Yamada Y."/>
            <person name="Ohtaka K."/>
            <person name="Satoh M."/>
            <person name="Sonobe K."/>
            <person name="Ishii M."/>
            <person name="Ohtani R."/>
            <person name="Kanamori-Sato M."/>
            <person name="Honoki R."/>
            <person name="Miyazaki D."/>
            <person name="Mochizuki H."/>
            <person name="Umetsu J."/>
            <person name="Higashi K."/>
            <person name="Shibata D."/>
            <person name="Kamiya Y."/>
            <person name="Sato N."/>
            <person name="Nakamura Y."/>
            <person name="Tabata S."/>
            <person name="Ida S."/>
            <person name="Kurokawa K."/>
            <person name="Ohta H."/>
        </authorList>
    </citation>
    <scope>NUCLEOTIDE SEQUENCE [LARGE SCALE GENOMIC DNA]</scope>
    <source>
        <strain evidence="3 4">NIES-2285</strain>
    </source>
</reference>
<evidence type="ECO:0000313" key="3">
    <source>
        <dbReference type="EMBL" id="GAQ90210.1"/>
    </source>
</evidence>
<dbReference type="Gene3D" id="1.10.472.10">
    <property type="entry name" value="Cyclin-like"/>
    <property type="match status" value="2"/>
</dbReference>
<dbReference type="InterPro" id="IPR043198">
    <property type="entry name" value="Cyclin/Ssn8"/>
</dbReference>
<evidence type="ECO:0000259" key="2">
    <source>
        <dbReference type="SMART" id="SM00385"/>
    </source>
</evidence>
<dbReference type="InterPro" id="IPR013763">
    <property type="entry name" value="Cyclin-like_dom"/>
</dbReference>
<dbReference type="GO" id="GO:0045944">
    <property type="term" value="P:positive regulation of transcription by RNA polymerase II"/>
    <property type="evidence" value="ECO:0000318"/>
    <property type="project" value="GO_Central"/>
</dbReference>
<feature type="domain" description="Cyclin-like" evidence="2">
    <location>
        <begin position="155"/>
        <end position="230"/>
    </location>
</feature>
<dbReference type="PANTHER" id="PTHR10026">
    <property type="entry name" value="CYCLIN"/>
    <property type="match status" value="1"/>
</dbReference>
<sequence>MAADFWASYQSKQLLSVEEVSRVAEEDLELGLTLQDTRLIKIAMTTYMRDLAQQAKLRQRVVATAVCYMRRMYVSKSLCEYDPRLVAPACLYLASKAEESVAQAKLLVFYAKKLKPGPENGAYQLEVKDLLDMELRVLEALDFRLVVYHPYRAAVQYLNDAKLTDVMQTTWSLLNDVYRTDLPLLHPPHVVALGCIHLAAFLKDRDAKPWLEDLKADMHAVRAVQMELLDHYEQYANIDPALTAAAMAKLPIRTRAART</sequence>
<dbReference type="GO" id="GO:0016538">
    <property type="term" value="F:cyclin-dependent protein serine/threonine kinase regulator activity"/>
    <property type="evidence" value="ECO:0000318"/>
    <property type="project" value="GO_Central"/>
</dbReference>
<evidence type="ECO:0000256" key="1">
    <source>
        <dbReference type="RuleBase" id="RU000383"/>
    </source>
</evidence>
<evidence type="ECO:0000313" key="4">
    <source>
        <dbReference type="Proteomes" id="UP000054558"/>
    </source>
</evidence>
<gene>
    <name evidence="3" type="ORF">KFL_006130070</name>
</gene>
<proteinExistence type="inferred from homology"/>
<dbReference type="Proteomes" id="UP000054558">
    <property type="component" value="Unassembled WGS sequence"/>
</dbReference>
<name>A0A1Y1IH67_KLENI</name>
<dbReference type="Pfam" id="PF00134">
    <property type="entry name" value="Cyclin_N"/>
    <property type="match status" value="1"/>
</dbReference>
<keyword evidence="4" id="KW-1185">Reference proteome</keyword>
<dbReference type="GO" id="GO:0016592">
    <property type="term" value="C:mediator complex"/>
    <property type="evidence" value="ECO:0000318"/>
    <property type="project" value="GO_Central"/>
</dbReference>
<dbReference type="InterPro" id="IPR006671">
    <property type="entry name" value="Cyclin_N"/>
</dbReference>
<dbReference type="PIRSF" id="PIRSF028758">
    <property type="entry name" value="Cyclin, C/H/G types"/>
    <property type="match status" value="1"/>
</dbReference>
<dbReference type="SMART" id="SM00385">
    <property type="entry name" value="CYCLIN"/>
    <property type="match status" value="2"/>
</dbReference>
<keyword evidence="1" id="KW-0195">Cyclin</keyword>
<comment type="similarity">
    <text evidence="1">Belongs to the cyclin family.</text>
</comment>
<dbReference type="AlphaFoldDB" id="A0A1Y1IH67"/>
<dbReference type="OMA" id="CLLHPPH"/>